<dbReference type="Pfam" id="PF01292">
    <property type="entry name" value="Ni_hydr_CYTB"/>
    <property type="match status" value="1"/>
</dbReference>
<dbReference type="SUPFAM" id="SSF81342">
    <property type="entry name" value="Transmembrane di-heme cytochromes"/>
    <property type="match status" value="1"/>
</dbReference>
<evidence type="ECO:0000313" key="9">
    <source>
        <dbReference type="EMBL" id="MFC5497189.1"/>
    </source>
</evidence>
<feature type="domain" description="Cytochrome b561 bacterial/Ni-hydrogenase" evidence="8">
    <location>
        <begin position="26"/>
        <end position="185"/>
    </location>
</feature>
<comment type="subcellular location">
    <subcellularLocation>
        <location evidence="1">Cell membrane</location>
        <topology evidence="1">Multi-pass membrane protein</topology>
    </subcellularLocation>
</comment>
<sequence>MTTSSQLTPSARAEPRARAPGRRVNDAPTRMFHWLFALSFTGAYATAESEHLRLLHVTLGYTLGGLLAFRLLYGLVGPRQLRLGALWRRLAGVPAWLRSGWRAPGQWRQGQHLLMALALASLLLLVLPLTLSGYATFNDWGGHALEEAHEFFGNAFLAVALAHVGLVVAMSLLRRQNLAAPMVTGRTAAPGPDLVKANRVWLAIVLLLAVLAFGGWQWQQSPNGLFSATPAARSMRGED</sequence>
<dbReference type="PANTHER" id="PTHR30485">
    <property type="entry name" value="NI/FE-HYDROGENASE 1 B-TYPE CYTOCHROME SUBUNIT"/>
    <property type="match status" value="1"/>
</dbReference>
<name>A0ABW0N9F4_9BURK</name>
<organism evidence="9 10">
    <name type="scientific">Caenimonas terrae</name>
    <dbReference type="NCBI Taxonomy" id="696074"/>
    <lineage>
        <taxon>Bacteria</taxon>
        <taxon>Pseudomonadati</taxon>
        <taxon>Pseudomonadota</taxon>
        <taxon>Betaproteobacteria</taxon>
        <taxon>Burkholderiales</taxon>
        <taxon>Comamonadaceae</taxon>
        <taxon>Caenimonas</taxon>
    </lineage>
</organism>
<dbReference type="InterPro" id="IPR051542">
    <property type="entry name" value="Hydrogenase_cytochrome"/>
</dbReference>
<dbReference type="PANTHER" id="PTHR30485:SF2">
    <property type="entry name" value="BLL0597 PROTEIN"/>
    <property type="match status" value="1"/>
</dbReference>
<feature type="transmembrane region" description="Helical" evidence="7">
    <location>
        <begin position="200"/>
        <end position="218"/>
    </location>
</feature>
<dbReference type="InterPro" id="IPR011577">
    <property type="entry name" value="Cyt_b561_bac/Ni-Hgenase"/>
</dbReference>
<comment type="caution">
    <text evidence="9">The sequence shown here is derived from an EMBL/GenBank/DDBJ whole genome shotgun (WGS) entry which is preliminary data.</text>
</comment>
<evidence type="ECO:0000256" key="7">
    <source>
        <dbReference type="SAM" id="Phobius"/>
    </source>
</evidence>
<evidence type="ECO:0000256" key="3">
    <source>
        <dbReference type="ARBA" id="ARBA00022692"/>
    </source>
</evidence>
<evidence type="ECO:0000256" key="5">
    <source>
        <dbReference type="ARBA" id="ARBA00023136"/>
    </source>
</evidence>
<evidence type="ECO:0000256" key="1">
    <source>
        <dbReference type="ARBA" id="ARBA00004651"/>
    </source>
</evidence>
<dbReference type="Gene3D" id="1.20.950.20">
    <property type="entry name" value="Transmembrane di-heme cytochromes, Chain C"/>
    <property type="match status" value="1"/>
</dbReference>
<dbReference type="RefSeq" id="WP_376849210.1">
    <property type="nucleotide sequence ID" value="NZ_JBHSMF010000005.1"/>
</dbReference>
<feature type="transmembrane region" description="Helical" evidence="7">
    <location>
        <begin position="53"/>
        <end position="73"/>
    </location>
</feature>
<gene>
    <name evidence="9" type="ORF">ACFPOE_06560</name>
</gene>
<keyword evidence="3 7" id="KW-0812">Transmembrane</keyword>
<reference evidence="10" key="1">
    <citation type="journal article" date="2019" name="Int. J. Syst. Evol. Microbiol.">
        <title>The Global Catalogue of Microorganisms (GCM) 10K type strain sequencing project: providing services to taxonomists for standard genome sequencing and annotation.</title>
        <authorList>
            <consortium name="The Broad Institute Genomics Platform"/>
            <consortium name="The Broad Institute Genome Sequencing Center for Infectious Disease"/>
            <person name="Wu L."/>
            <person name="Ma J."/>
        </authorList>
    </citation>
    <scope>NUCLEOTIDE SEQUENCE [LARGE SCALE GENOMIC DNA]</scope>
    <source>
        <strain evidence="10">CCUG 57401</strain>
    </source>
</reference>
<evidence type="ECO:0000259" key="8">
    <source>
        <dbReference type="Pfam" id="PF01292"/>
    </source>
</evidence>
<evidence type="ECO:0000256" key="4">
    <source>
        <dbReference type="ARBA" id="ARBA00022989"/>
    </source>
</evidence>
<feature type="transmembrane region" description="Helical" evidence="7">
    <location>
        <begin position="112"/>
        <end position="131"/>
    </location>
</feature>
<evidence type="ECO:0000313" key="10">
    <source>
        <dbReference type="Proteomes" id="UP001596037"/>
    </source>
</evidence>
<keyword evidence="5 7" id="KW-0472">Membrane</keyword>
<feature type="region of interest" description="Disordered" evidence="6">
    <location>
        <begin position="1"/>
        <end position="24"/>
    </location>
</feature>
<dbReference type="Proteomes" id="UP001596037">
    <property type="component" value="Unassembled WGS sequence"/>
</dbReference>
<keyword evidence="10" id="KW-1185">Reference proteome</keyword>
<evidence type="ECO:0000256" key="6">
    <source>
        <dbReference type="SAM" id="MobiDB-lite"/>
    </source>
</evidence>
<feature type="transmembrane region" description="Helical" evidence="7">
    <location>
        <begin position="151"/>
        <end position="173"/>
    </location>
</feature>
<protein>
    <submittedName>
        <fullName evidence="9">Cytochrome b/b6 domain-containing protein</fullName>
    </submittedName>
</protein>
<dbReference type="InterPro" id="IPR016174">
    <property type="entry name" value="Di-haem_cyt_TM"/>
</dbReference>
<accession>A0ABW0N9F4</accession>
<proteinExistence type="predicted"/>
<evidence type="ECO:0000256" key="2">
    <source>
        <dbReference type="ARBA" id="ARBA00022475"/>
    </source>
</evidence>
<keyword evidence="4 7" id="KW-1133">Transmembrane helix</keyword>
<keyword evidence="2" id="KW-1003">Cell membrane</keyword>
<dbReference type="EMBL" id="JBHSMF010000005">
    <property type="protein sequence ID" value="MFC5497189.1"/>
    <property type="molecule type" value="Genomic_DNA"/>
</dbReference>